<evidence type="ECO:0000313" key="9">
    <source>
        <dbReference type="Proteomes" id="UP000473091"/>
    </source>
</evidence>
<proteinExistence type="predicted"/>
<keyword evidence="2" id="KW-0004">4Fe-4S</keyword>
<evidence type="ECO:0000313" key="8">
    <source>
        <dbReference type="EMBL" id="NEX02566.1"/>
    </source>
</evidence>
<evidence type="ECO:0000259" key="7">
    <source>
        <dbReference type="PROSITE" id="PS51918"/>
    </source>
</evidence>
<dbReference type="PANTHER" id="PTHR30352">
    <property type="entry name" value="PYRUVATE FORMATE-LYASE-ACTIVATING ENZYME"/>
    <property type="match status" value="1"/>
</dbReference>
<evidence type="ECO:0000256" key="6">
    <source>
        <dbReference type="ARBA" id="ARBA00023014"/>
    </source>
</evidence>
<dbReference type="InterPro" id="IPR013785">
    <property type="entry name" value="Aldolase_TIM"/>
</dbReference>
<evidence type="ECO:0000256" key="1">
    <source>
        <dbReference type="ARBA" id="ARBA00001966"/>
    </source>
</evidence>
<dbReference type="AlphaFoldDB" id="A0A6M0LJH2"/>
<name>A0A6M0LJH2_PSEXY</name>
<keyword evidence="3" id="KW-0949">S-adenosyl-L-methionine</keyword>
<feature type="domain" description="Radical SAM core" evidence="7">
    <location>
        <begin position="20"/>
        <end position="206"/>
    </location>
</feature>
<accession>A0A6M0LJH2</accession>
<gene>
    <name evidence="8" type="ORF">F0Q01_11810</name>
</gene>
<keyword evidence="6" id="KW-0411">Iron-sulfur</keyword>
<keyword evidence="5" id="KW-0408">Iron</keyword>
<reference evidence="8 9" key="1">
    <citation type="submission" date="2019-09" db="EMBL/GenBank/DDBJ databases">
        <authorList>
            <person name="Pidcock S.E."/>
            <person name="Huws S.A."/>
        </authorList>
    </citation>
    <scope>NUCLEOTIDE SEQUENCE [LARGE SCALE GENOMIC DNA]</scope>
    <source>
        <strain evidence="8 9">MZ8</strain>
    </source>
</reference>
<dbReference type="Pfam" id="PF04055">
    <property type="entry name" value="Radical_SAM"/>
    <property type="match status" value="1"/>
</dbReference>
<dbReference type="Gene3D" id="3.20.20.70">
    <property type="entry name" value="Aldolase class I"/>
    <property type="match status" value="1"/>
</dbReference>
<evidence type="ECO:0000256" key="2">
    <source>
        <dbReference type="ARBA" id="ARBA00022485"/>
    </source>
</evidence>
<dbReference type="Proteomes" id="UP000473091">
    <property type="component" value="Unassembled WGS sequence"/>
</dbReference>
<comment type="caution">
    <text evidence="8">The sequence shown here is derived from an EMBL/GenBank/DDBJ whole genome shotgun (WGS) entry which is preliminary data.</text>
</comment>
<evidence type="ECO:0000256" key="4">
    <source>
        <dbReference type="ARBA" id="ARBA00022723"/>
    </source>
</evidence>
<dbReference type="PANTHER" id="PTHR30352:SF4">
    <property type="entry name" value="PYRUVATE FORMATE-LYASE 2-ACTIVATING ENZYME"/>
    <property type="match status" value="1"/>
</dbReference>
<sequence length="206" mass="23365">MNVQKYLFPLLRIARHRLGIDGQGVTTLVAGASCPLHCKWCLNKEILKKNEVELISPEELYDRVKIDDLYYQATGGGVTFGGGESLLQAAFFEPFREICGDSWRLCAETSLAVPRSLVELAEQSIDEFIVDCKDMNPEIYHSYTGGDQSLMELNLQFLIEKAGPERVVVRVPLIPEYNTKDAQQNSVNRLKELGVTRFDLFEYVKR</sequence>
<dbReference type="InterPro" id="IPR007197">
    <property type="entry name" value="rSAM"/>
</dbReference>
<dbReference type="RefSeq" id="WP_090152695.1">
    <property type="nucleotide sequence ID" value="NZ_VTVE01000004.1"/>
</dbReference>
<dbReference type="SFLD" id="SFLDS00029">
    <property type="entry name" value="Radical_SAM"/>
    <property type="match status" value="1"/>
</dbReference>
<dbReference type="InterPro" id="IPR034457">
    <property type="entry name" value="Organic_radical-activating"/>
</dbReference>
<dbReference type="GO" id="GO:0046872">
    <property type="term" value="F:metal ion binding"/>
    <property type="evidence" value="ECO:0007669"/>
    <property type="project" value="UniProtKB-KW"/>
</dbReference>
<evidence type="ECO:0000256" key="5">
    <source>
        <dbReference type="ARBA" id="ARBA00023004"/>
    </source>
</evidence>
<comment type="cofactor">
    <cofactor evidence="1">
        <name>[4Fe-4S] cluster</name>
        <dbReference type="ChEBI" id="CHEBI:49883"/>
    </cofactor>
</comment>
<dbReference type="EMBL" id="VTVE01000004">
    <property type="protein sequence ID" value="NEX02566.1"/>
    <property type="molecule type" value="Genomic_DNA"/>
</dbReference>
<dbReference type="SUPFAM" id="SSF102114">
    <property type="entry name" value="Radical SAM enzymes"/>
    <property type="match status" value="1"/>
</dbReference>
<organism evidence="8 9">
    <name type="scientific">Pseudobutyrivibrio xylanivorans</name>
    <dbReference type="NCBI Taxonomy" id="185007"/>
    <lineage>
        <taxon>Bacteria</taxon>
        <taxon>Bacillati</taxon>
        <taxon>Bacillota</taxon>
        <taxon>Clostridia</taxon>
        <taxon>Lachnospirales</taxon>
        <taxon>Lachnospiraceae</taxon>
        <taxon>Pseudobutyrivibrio</taxon>
    </lineage>
</organism>
<dbReference type="GO" id="GO:0003824">
    <property type="term" value="F:catalytic activity"/>
    <property type="evidence" value="ECO:0007669"/>
    <property type="project" value="InterPro"/>
</dbReference>
<dbReference type="PROSITE" id="PS51257">
    <property type="entry name" value="PROKAR_LIPOPROTEIN"/>
    <property type="match status" value="1"/>
</dbReference>
<protein>
    <submittedName>
        <fullName evidence="8">Radical SAM protein</fullName>
    </submittedName>
</protein>
<dbReference type="InterPro" id="IPR058240">
    <property type="entry name" value="rSAM_sf"/>
</dbReference>
<reference evidence="8 9" key="2">
    <citation type="submission" date="2020-03" db="EMBL/GenBank/DDBJ databases">
        <title>Investigating the evolutionary divergence of the Butyrivibrio group.</title>
        <authorList>
            <person name="Skvortsov T."/>
            <person name="Santos F.G."/>
            <person name="Ting K.S."/>
            <person name="Creevey C.J."/>
        </authorList>
    </citation>
    <scope>NUCLEOTIDE SEQUENCE [LARGE SCALE GENOMIC DNA]</scope>
    <source>
        <strain evidence="8 9">MZ8</strain>
    </source>
</reference>
<keyword evidence="4" id="KW-0479">Metal-binding</keyword>
<dbReference type="GO" id="GO:0051539">
    <property type="term" value="F:4 iron, 4 sulfur cluster binding"/>
    <property type="evidence" value="ECO:0007669"/>
    <property type="project" value="UniProtKB-KW"/>
</dbReference>
<dbReference type="PROSITE" id="PS51918">
    <property type="entry name" value="RADICAL_SAM"/>
    <property type="match status" value="1"/>
</dbReference>
<evidence type="ECO:0000256" key="3">
    <source>
        <dbReference type="ARBA" id="ARBA00022691"/>
    </source>
</evidence>